<accession>G7Y6Q5</accession>
<dbReference type="EMBL" id="DF142900">
    <property type="protein sequence ID" value="GAA48640.1"/>
    <property type="molecule type" value="Genomic_DNA"/>
</dbReference>
<evidence type="ECO:0000313" key="2">
    <source>
        <dbReference type="Proteomes" id="UP000008909"/>
    </source>
</evidence>
<gene>
    <name evidence="1" type="ORF">CLF_101858</name>
</gene>
<dbReference type="InParanoid" id="G7Y6Q5"/>
<reference evidence="1" key="1">
    <citation type="journal article" date="2011" name="Genome Biol.">
        <title>The draft genome of the carcinogenic human liver fluke Clonorchis sinensis.</title>
        <authorList>
            <person name="Wang X."/>
            <person name="Chen W."/>
            <person name="Huang Y."/>
            <person name="Sun J."/>
            <person name="Men J."/>
            <person name="Liu H."/>
            <person name="Luo F."/>
            <person name="Guo L."/>
            <person name="Lv X."/>
            <person name="Deng C."/>
            <person name="Zhou C."/>
            <person name="Fan Y."/>
            <person name="Li X."/>
            <person name="Huang L."/>
            <person name="Hu Y."/>
            <person name="Liang C."/>
            <person name="Hu X."/>
            <person name="Xu J."/>
            <person name="Yu X."/>
        </authorList>
    </citation>
    <scope>NUCLEOTIDE SEQUENCE [LARGE SCALE GENOMIC DNA]</scope>
    <source>
        <strain evidence="1">Henan</strain>
    </source>
</reference>
<organism evidence="1 2">
    <name type="scientific">Clonorchis sinensis</name>
    <name type="common">Chinese liver fluke</name>
    <dbReference type="NCBI Taxonomy" id="79923"/>
    <lineage>
        <taxon>Eukaryota</taxon>
        <taxon>Metazoa</taxon>
        <taxon>Spiralia</taxon>
        <taxon>Lophotrochozoa</taxon>
        <taxon>Platyhelminthes</taxon>
        <taxon>Trematoda</taxon>
        <taxon>Digenea</taxon>
        <taxon>Opisthorchiida</taxon>
        <taxon>Opisthorchiata</taxon>
        <taxon>Opisthorchiidae</taxon>
        <taxon>Clonorchis</taxon>
    </lineage>
</organism>
<dbReference type="Proteomes" id="UP000008909">
    <property type="component" value="Unassembled WGS sequence"/>
</dbReference>
<evidence type="ECO:0000313" key="1">
    <source>
        <dbReference type="EMBL" id="GAA48640.1"/>
    </source>
</evidence>
<dbReference type="InterPro" id="IPR045860">
    <property type="entry name" value="Snake_toxin-like_sf"/>
</dbReference>
<dbReference type="AlphaFoldDB" id="G7Y6Q5"/>
<sequence>MIWFTAAIIVLAAVSAQKGGRREITCFDSRDLDVHSATTKQRSNCGHCVYQETLMESEVVSVMRQCVGQECESYEAAAGGYGKNRICCTTNLCNESKEKVFRPESFICIRLQCIETLGELQKKAPNASYQRVNEEPNK</sequence>
<protein>
    <submittedName>
        <fullName evidence="1">Uncharacterized protein</fullName>
    </submittedName>
</protein>
<dbReference type="SUPFAM" id="SSF57302">
    <property type="entry name" value="Snake toxin-like"/>
    <property type="match status" value="1"/>
</dbReference>
<reference key="2">
    <citation type="submission" date="2011-10" db="EMBL/GenBank/DDBJ databases">
        <title>The genome and transcriptome sequence of Clonorchis sinensis provide insights into the carcinogenic liver fluke.</title>
        <authorList>
            <person name="Wang X."/>
            <person name="Huang Y."/>
            <person name="Chen W."/>
            <person name="Liu H."/>
            <person name="Guo L."/>
            <person name="Chen Y."/>
            <person name="Luo F."/>
            <person name="Zhou W."/>
            <person name="Sun J."/>
            <person name="Mao Q."/>
            <person name="Liang P."/>
            <person name="Zhou C."/>
            <person name="Tian Y."/>
            <person name="Men J."/>
            <person name="Lv X."/>
            <person name="Huang L."/>
            <person name="Zhou J."/>
            <person name="Hu Y."/>
            <person name="Li R."/>
            <person name="Zhang F."/>
            <person name="Lei H."/>
            <person name="Li X."/>
            <person name="Hu X."/>
            <person name="Liang C."/>
            <person name="Xu J."/>
            <person name="Wu Z."/>
            <person name="Yu X."/>
        </authorList>
    </citation>
    <scope>NUCLEOTIDE SEQUENCE</scope>
    <source>
        <strain>Henan</strain>
    </source>
</reference>
<name>G7Y6Q5_CLOSI</name>
<keyword evidence="2" id="KW-1185">Reference proteome</keyword>
<proteinExistence type="predicted"/>